<evidence type="ECO:0000313" key="1">
    <source>
        <dbReference type="EMBL" id="BAE49260.1"/>
    </source>
</evidence>
<dbReference type="AlphaFoldDB" id="Q2WA65"/>
<evidence type="ECO:0000313" key="2">
    <source>
        <dbReference type="Proteomes" id="UP000007058"/>
    </source>
</evidence>
<keyword evidence="2" id="KW-1185">Reference proteome</keyword>
<dbReference type="Proteomes" id="UP000007058">
    <property type="component" value="Chromosome"/>
</dbReference>
<dbReference type="RefSeq" id="WP_011382900.1">
    <property type="nucleotide sequence ID" value="NC_007626.1"/>
</dbReference>
<dbReference type="OrthoDB" id="7369999at2"/>
<dbReference type="KEGG" id="mag:amb0456"/>
<protein>
    <submittedName>
        <fullName evidence="1">Uncharacterized protein</fullName>
    </submittedName>
</protein>
<sequence length="93" mass="9827">MGRLLDALVALDNAARVGARVLGTTSGVGQQLQQAAAIVRRELAPRALAEEATHPFDPKTDLKRILAAASAAGLEWPDMVEALNTFHQQNLGA</sequence>
<reference evidence="1 2" key="1">
    <citation type="journal article" date="2005" name="DNA Res.">
        <title>Complete genome sequence of the facultative anaerobic magnetotactic bacterium Magnetospirillum sp. strain AMB-1.</title>
        <authorList>
            <person name="Matsunaga T."/>
            <person name="Okamura Y."/>
            <person name="Fukuda Y."/>
            <person name="Wahyudi A.T."/>
            <person name="Murase Y."/>
            <person name="Takeyama H."/>
        </authorList>
    </citation>
    <scope>NUCLEOTIDE SEQUENCE [LARGE SCALE GENOMIC DNA]</scope>
    <source>
        <strain evidence="2">ATCC 700264 / AMB-1</strain>
    </source>
</reference>
<accession>Q2WA65</accession>
<name>Q2WA65_PARM1</name>
<gene>
    <name evidence="1" type="ordered locus">amb0456</name>
</gene>
<proteinExistence type="predicted"/>
<dbReference type="EMBL" id="AP007255">
    <property type="protein sequence ID" value="BAE49260.1"/>
    <property type="molecule type" value="Genomic_DNA"/>
</dbReference>
<organism evidence="1 2">
    <name type="scientific">Paramagnetospirillum magneticum (strain ATCC 700264 / AMB-1)</name>
    <name type="common">Magnetospirillum magneticum</name>
    <dbReference type="NCBI Taxonomy" id="342108"/>
    <lineage>
        <taxon>Bacteria</taxon>
        <taxon>Pseudomonadati</taxon>
        <taxon>Pseudomonadota</taxon>
        <taxon>Alphaproteobacteria</taxon>
        <taxon>Rhodospirillales</taxon>
        <taxon>Magnetospirillaceae</taxon>
        <taxon>Paramagnetospirillum</taxon>
    </lineage>
</organism>
<dbReference type="HOGENOM" id="CLU_2409749_0_0_5"/>
<dbReference type="STRING" id="342108.amb0456"/>